<keyword evidence="3" id="KW-0067">ATP-binding</keyword>
<dbReference type="Proteomes" id="UP000608955">
    <property type="component" value="Unassembled WGS sequence"/>
</dbReference>
<evidence type="ECO:0000256" key="1">
    <source>
        <dbReference type="SAM" id="MobiDB-lite"/>
    </source>
</evidence>
<keyword evidence="4" id="KW-1185">Reference proteome</keyword>
<dbReference type="GO" id="GO:0004386">
    <property type="term" value="F:helicase activity"/>
    <property type="evidence" value="ECO:0007669"/>
    <property type="project" value="UniProtKB-KW"/>
</dbReference>
<dbReference type="Pfam" id="PF00271">
    <property type="entry name" value="Helicase_C"/>
    <property type="match status" value="1"/>
</dbReference>
<gene>
    <name evidence="3" type="ORF">GCM10010508_08900</name>
</gene>
<feature type="compositionally biased region" description="Acidic residues" evidence="1">
    <location>
        <begin position="1210"/>
        <end position="1219"/>
    </location>
</feature>
<keyword evidence="3" id="KW-0547">Nucleotide-binding</keyword>
<feature type="compositionally biased region" description="Basic and acidic residues" evidence="1">
    <location>
        <begin position="315"/>
        <end position="329"/>
    </location>
</feature>
<feature type="region of interest" description="Disordered" evidence="1">
    <location>
        <begin position="99"/>
        <end position="133"/>
    </location>
</feature>
<feature type="region of interest" description="Disordered" evidence="1">
    <location>
        <begin position="1182"/>
        <end position="1219"/>
    </location>
</feature>
<feature type="region of interest" description="Disordered" evidence="1">
    <location>
        <begin position="1"/>
        <end position="39"/>
    </location>
</feature>
<accession>A0A918Y0L5</accession>
<dbReference type="InterPro" id="IPR001650">
    <property type="entry name" value="Helicase_C-like"/>
</dbReference>
<dbReference type="CDD" id="cd18785">
    <property type="entry name" value="SF2_C"/>
    <property type="match status" value="1"/>
</dbReference>
<dbReference type="PROSITE" id="PS51194">
    <property type="entry name" value="HELICASE_CTER"/>
    <property type="match status" value="1"/>
</dbReference>
<proteinExistence type="predicted"/>
<feature type="region of interest" description="Disordered" evidence="1">
    <location>
        <begin position="726"/>
        <end position="750"/>
    </location>
</feature>
<dbReference type="InterPro" id="IPR027417">
    <property type="entry name" value="P-loop_NTPase"/>
</dbReference>
<keyword evidence="3" id="KW-0347">Helicase</keyword>
<dbReference type="Gene3D" id="3.40.50.300">
    <property type="entry name" value="P-loop containing nucleotide triphosphate hydrolases"/>
    <property type="match status" value="1"/>
</dbReference>
<organism evidence="3 4">
    <name type="scientific">Streptomyces naganishii JCM 4654</name>
    <dbReference type="NCBI Taxonomy" id="1306179"/>
    <lineage>
        <taxon>Bacteria</taxon>
        <taxon>Bacillati</taxon>
        <taxon>Actinomycetota</taxon>
        <taxon>Actinomycetes</taxon>
        <taxon>Kitasatosporales</taxon>
        <taxon>Streptomycetaceae</taxon>
        <taxon>Streptomyces</taxon>
    </lineage>
</organism>
<protein>
    <submittedName>
        <fullName evidence="3">Helicase</fullName>
    </submittedName>
</protein>
<evidence type="ECO:0000313" key="3">
    <source>
        <dbReference type="EMBL" id="GHD85377.1"/>
    </source>
</evidence>
<feature type="domain" description="Helicase C-terminal" evidence="2">
    <location>
        <begin position="885"/>
        <end position="1049"/>
    </location>
</feature>
<dbReference type="EMBL" id="BMVF01000002">
    <property type="protein sequence ID" value="GHD85377.1"/>
    <property type="molecule type" value="Genomic_DNA"/>
</dbReference>
<evidence type="ECO:0000259" key="2">
    <source>
        <dbReference type="PROSITE" id="PS51194"/>
    </source>
</evidence>
<reference evidence="3" key="2">
    <citation type="submission" date="2020-09" db="EMBL/GenBank/DDBJ databases">
        <authorList>
            <person name="Sun Q."/>
            <person name="Ohkuma M."/>
        </authorList>
    </citation>
    <scope>NUCLEOTIDE SEQUENCE</scope>
    <source>
        <strain evidence="3">JCM 4654</strain>
    </source>
</reference>
<dbReference type="SUPFAM" id="SSF52540">
    <property type="entry name" value="P-loop containing nucleoside triphosphate hydrolases"/>
    <property type="match status" value="1"/>
</dbReference>
<name>A0A918Y0L5_9ACTN</name>
<dbReference type="SMART" id="SM00490">
    <property type="entry name" value="HELICc"/>
    <property type="match status" value="1"/>
</dbReference>
<keyword evidence="3" id="KW-0378">Hydrolase</keyword>
<comment type="caution">
    <text evidence="3">The sequence shown here is derived from an EMBL/GenBank/DDBJ whole genome shotgun (WGS) entry which is preliminary data.</text>
</comment>
<reference evidence="3" key="1">
    <citation type="journal article" date="2014" name="Int. J. Syst. Evol. Microbiol.">
        <title>Complete genome sequence of Corynebacterium casei LMG S-19264T (=DSM 44701T), isolated from a smear-ripened cheese.</title>
        <authorList>
            <consortium name="US DOE Joint Genome Institute (JGI-PGF)"/>
            <person name="Walter F."/>
            <person name="Albersmeier A."/>
            <person name="Kalinowski J."/>
            <person name="Ruckert C."/>
        </authorList>
    </citation>
    <scope>NUCLEOTIDE SEQUENCE</scope>
    <source>
        <strain evidence="3">JCM 4654</strain>
    </source>
</reference>
<evidence type="ECO:0000313" key="4">
    <source>
        <dbReference type="Proteomes" id="UP000608955"/>
    </source>
</evidence>
<feature type="region of interest" description="Disordered" evidence="1">
    <location>
        <begin position="305"/>
        <end position="329"/>
    </location>
</feature>
<dbReference type="AlphaFoldDB" id="A0A918Y0L5"/>
<sequence length="1219" mass="134644">MSDVSARAYSEPVTQLPLSGSDPEPTADPAAPVLSAPTHRQLRDKLAELVVRDLLGPTGDEPEELSEGNPLDHYIIGRLAPGGVRQEGDSDLKTVGKVVEPETLEEPGMVPEQEPEAGDPDPSAPSMPSLHPSTLGLTLRVARDAQELKVDCAWARYERGESEIEGNHRRVWRRVPCSGTVTVKLAEGGLAAQPVHPRDFPHIVVRGRARLHEGSWLVSLFLVNGQENKSGCTHWMFQASMAVTGAPGTAPFLPRRAVELPGDDHDERRSLAMTYRFHPEFAVGHGAGVHAEPDPADPRRAVRLSTTATPSYEIPHTDVPDPRRDPRDEDLPELRDLVVDMRELSRLEAAPLRAALQPLVDGYRAWIERQRRSVDDPAVGLDGYRAEALENLRLAGVAADRVQAGIDVLRDDPDALDAFRFANRAMWHQRVHTIAAADRRRTPALTLDEAVRAVDLPENRSWRPFQLAFLLLNLPSLADPAHPERADDRGALADLLWFPTGGGKTEAYLGLTAFTLAIRRRKPHLGGLDAEHGVAVIMRYTLRLLTIQQFQRAAALICACEVIRREEPARWGDNPFRIGLWVGGRVTPNTTDQAAEWVKERKKDKGFSGFGRTGSPHQLTSCPWCGAKMEAGRDIAVEPTLRRTLITCPDAYECPFGAVAFGLPPEERGLPILVVDEEIYRRPPSLVIATVDKFAQLPWRGETQALFGQVSRLCTRHGYVTPSAVDNDWESSSHPPGNGHEAASTVDAQRVRPPDLIVQDELHLISGPLGSLTGLYETAVDLLSTWEPEPGRSVRPKVIASTATVRRADRQIHDLFARRTAVFPPSGLDADDTFFARRRDTAETPGRRYVGICAQGVRTKSVAIRVFVAQLAAAQYLYETYGPSDLTDPYMTLVGYFNSLRDLGGMRRLVEDDVSARLLRADRRGLAARRIGEPAELTSRMASEAIPDILAKLDLTFGRRPKGSPRPIDVLLATNMIAVGVDVSRLGVMVVNNQPKSTAEYIQATSRVGRRAPGLVFTVLNWARPRDLSHYETFESFHAGIYRHVEALSVTPFADRAVDRGLTGVLASLVRNLKPDYNPNRGAQWVDRRGEVVSHAVRSLELRARDVLADEHVVNELRTRLDARLDYWEQKRRAPGAVLGYRAAKRQGDVAPLLLEPDSGPWRLMTCPTSLREVEPPIRLIFTGATGPEPDEEPPYGPRAQDDDHAGPADGDDDPWERT</sequence>
<dbReference type="NCBIfam" id="NF038325">
    <property type="entry name" value="DISARM_DrmAS"/>
    <property type="match status" value="1"/>
</dbReference>